<feature type="region of interest" description="Disordered" evidence="8">
    <location>
        <begin position="543"/>
        <end position="565"/>
    </location>
</feature>
<keyword evidence="4 7" id="KW-0863">Zinc-finger</keyword>
<evidence type="ECO:0000313" key="10">
    <source>
        <dbReference type="Ensembl" id="ENSSFAP00005026992.1"/>
    </source>
</evidence>
<name>A0A672HD55_SALFA</name>
<accession>A0A672HD55</accession>
<dbReference type="Ensembl" id="ENSSFAT00005028033.1">
    <property type="protein sequence ID" value="ENSSFAP00005026992.1"/>
    <property type="gene ID" value="ENSSFAG00005013821.1"/>
</dbReference>
<sequence>MDPMDVDAATSTGDKKRRVNKRSRDWHKRLHLRKAAARPPAMQSRDKHGPKKTVEELERSGSRKPPRRPPPPPPSGLSDGFNALRFTCSQCGDRTEYAHRDYVRHFEERHRGSPPLFPCHMCPFTTQEFSYLQVHLLSHEDNFSSCGICEDNVKRTWPEFTAHLTTRHCSSGKYVCELCQKFSTGDVNVFLEHILLHNLNLGGADEHLFLRLNDKRLCGPKTSSQNLRCQHCGYEASQKWLITKHVKAVHACQNGGQRRRKEEEEDHSIAVKPNDTIPKMKPRLTRSAVREMCWLTQDCLSLPGREFLDKYCHLSDPQATLEETQQFLMKSVAGDTGDPKWTKALKTVLSNVPQDVNLYAKSENGIVSNASDVTVLTVKNKITVGQNGATYAKRLKMMSSVDKEIVSAESAAGEVNQNDCLSSMIDHTPCPENRPQTDVPVPTLSEPCGSSRMQENRENQDLKPDQIHEERDHRLASPAQGDGLHIACETKQTREKEEKTFNNVLPKIRMPKKRRKRRTRFKKADKKAPSMALKIVLKKNPVEKQWVSQSSLSPSGLDAIGDPHKPQISLTAETLQTVQNLQPTEAQQKKWTKGCKSDLPSEAISSSLQLKPGGAPDESESVSQRSLEGSASGDHGILDDTEKSLQSSETQVDRRRSSGGTSQEHLRAESGTESETGPASARFQTLQRSTDCHMSEEEKGSATDGATPHSSISSSVSQPVITPQGEAAVERACLAAAAQQGDGAAEGTLQDAQVPADSSDSSSSTHTVPAVQQEPPPAASVCHRWRPVPKNLERTLKLVARDSSQLVKHPAGDQPVVVLNHPDVDIPEVARIMEVVNRYRGEVKKVILSRRTLNALSALNGEPPESGDADGGDAEPERREENSVQERFVLKMKLRRLNRKKYKIVEARSPSREEDATPAAPAAASKFSCWFCGRIFTSQEAWMSHRRRHLIEWKKPNCENS</sequence>
<organism evidence="10 11">
    <name type="scientific">Salarias fasciatus</name>
    <name type="common">Jewelled blenny</name>
    <name type="synonym">Blennius fasciatus</name>
    <dbReference type="NCBI Taxonomy" id="181472"/>
    <lineage>
        <taxon>Eukaryota</taxon>
        <taxon>Metazoa</taxon>
        <taxon>Chordata</taxon>
        <taxon>Craniata</taxon>
        <taxon>Vertebrata</taxon>
        <taxon>Euteleostomi</taxon>
        <taxon>Actinopterygii</taxon>
        <taxon>Neopterygii</taxon>
        <taxon>Teleostei</taxon>
        <taxon>Neoteleostei</taxon>
        <taxon>Acanthomorphata</taxon>
        <taxon>Ovalentaria</taxon>
        <taxon>Blenniimorphae</taxon>
        <taxon>Blenniiformes</taxon>
        <taxon>Blennioidei</taxon>
        <taxon>Blenniidae</taxon>
        <taxon>Salariinae</taxon>
        <taxon>Salarias</taxon>
    </lineage>
</organism>
<gene>
    <name evidence="10" type="primary">LOC115399546</name>
</gene>
<feature type="region of interest" description="Disordered" evidence="8">
    <location>
        <begin position="430"/>
        <end position="461"/>
    </location>
</feature>
<protein>
    <submittedName>
        <fullName evidence="10">Zinc finger protein 518A-like</fullName>
    </submittedName>
</protein>
<dbReference type="Gene3D" id="3.30.160.60">
    <property type="entry name" value="Classic Zinc Finger"/>
    <property type="match status" value="1"/>
</dbReference>
<feature type="region of interest" description="Disordered" evidence="8">
    <location>
        <begin position="511"/>
        <end position="530"/>
    </location>
</feature>
<evidence type="ECO:0000256" key="4">
    <source>
        <dbReference type="ARBA" id="ARBA00022771"/>
    </source>
</evidence>
<feature type="compositionally biased region" description="Basic and acidic residues" evidence="8">
    <location>
        <begin position="44"/>
        <end position="61"/>
    </location>
</feature>
<keyword evidence="5" id="KW-0862">Zinc</keyword>
<keyword evidence="11" id="KW-1185">Reference proteome</keyword>
<reference evidence="10" key="3">
    <citation type="submission" date="2025-09" db="UniProtKB">
        <authorList>
            <consortium name="Ensembl"/>
        </authorList>
    </citation>
    <scope>IDENTIFICATION</scope>
</reference>
<evidence type="ECO:0000259" key="9">
    <source>
        <dbReference type="PROSITE" id="PS50157"/>
    </source>
</evidence>
<feature type="region of interest" description="Disordered" evidence="8">
    <location>
        <begin position="606"/>
        <end position="722"/>
    </location>
</feature>
<evidence type="ECO:0000256" key="5">
    <source>
        <dbReference type="ARBA" id="ARBA00022833"/>
    </source>
</evidence>
<dbReference type="InterPro" id="IPR013087">
    <property type="entry name" value="Znf_C2H2_type"/>
</dbReference>
<feature type="compositionally biased region" description="Low complexity" evidence="8">
    <location>
        <begin position="710"/>
        <end position="722"/>
    </location>
</feature>
<feature type="region of interest" description="Disordered" evidence="8">
    <location>
        <begin position="744"/>
        <end position="783"/>
    </location>
</feature>
<evidence type="ECO:0000256" key="2">
    <source>
        <dbReference type="ARBA" id="ARBA00022723"/>
    </source>
</evidence>
<dbReference type="Proteomes" id="UP000472267">
    <property type="component" value="Chromosome 13"/>
</dbReference>
<dbReference type="PROSITE" id="PS50157">
    <property type="entry name" value="ZINC_FINGER_C2H2_2"/>
    <property type="match status" value="1"/>
</dbReference>
<feature type="region of interest" description="Disordered" evidence="8">
    <location>
        <begin position="858"/>
        <end position="883"/>
    </location>
</feature>
<dbReference type="AlphaFoldDB" id="A0A672HD55"/>
<feature type="compositionally biased region" description="Basic residues" evidence="8">
    <location>
        <begin position="15"/>
        <end position="36"/>
    </location>
</feature>
<evidence type="ECO:0000256" key="3">
    <source>
        <dbReference type="ARBA" id="ARBA00022737"/>
    </source>
</evidence>
<evidence type="ECO:0000256" key="7">
    <source>
        <dbReference type="PROSITE-ProRule" id="PRU00042"/>
    </source>
</evidence>
<reference evidence="10" key="1">
    <citation type="submission" date="2019-06" db="EMBL/GenBank/DDBJ databases">
        <authorList>
            <consortium name="Wellcome Sanger Institute Data Sharing"/>
        </authorList>
    </citation>
    <scope>NUCLEOTIDE SEQUENCE [LARGE SCALE GENOMIC DNA]</scope>
</reference>
<proteinExistence type="predicted"/>
<dbReference type="InterPro" id="IPR050888">
    <property type="entry name" value="ZnF_C2H2-type_TF"/>
</dbReference>
<feature type="compositionally biased region" description="Basic residues" evidence="8">
    <location>
        <begin position="511"/>
        <end position="525"/>
    </location>
</feature>
<dbReference type="SMART" id="SM00355">
    <property type="entry name" value="ZnF_C2H2"/>
    <property type="match status" value="6"/>
</dbReference>
<evidence type="ECO:0000256" key="6">
    <source>
        <dbReference type="ARBA" id="ARBA00023242"/>
    </source>
</evidence>
<dbReference type="GO" id="GO:0005634">
    <property type="term" value="C:nucleus"/>
    <property type="evidence" value="ECO:0007669"/>
    <property type="project" value="UniProtKB-SubCell"/>
</dbReference>
<feature type="region of interest" description="Disordered" evidence="8">
    <location>
        <begin position="1"/>
        <end position="81"/>
    </location>
</feature>
<feature type="compositionally biased region" description="Basic and acidic residues" evidence="8">
    <location>
        <begin position="690"/>
        <end position="701"/>
    </location>
</feature>
<comment type="subcellular location">
    <subcellularLocation>
        <location evidence="1">Nucleus</location>
    </subcellularLocation>
</comment>
<reference evidence="10" key="2">
    <citation type="submission" date="2025-08" db="UniProtKB">
        <authorList>
            <consortium name="Ensembl"/>
        </authorList>
    </citation>
    <scope>IDENTIFICATION</scope>
</reference>
<feature type="compositionally biased region" description="Polar residues" evidence="8">
    <location>
        <begin position="671"/>
        <end position="689"/>
    </location>
</feature>
<dbReference type="PROSITE" id="PS00028">
    <property type="entry name" value="ZINC_FINGER_C2H2_1"/>
    <property type="match status" value="1"/>
</dbReference>
<feature type="domain" description="C2H2-type" evidence="9">
    <location>
        <begin position="927"/>
        <end position="954"/>
    </location>
</feature>
<evidence type="ECO:0000256" key="1">
    <source>
        <dbReference type="ARBA" id="ARBA00004123"/>
    </source>
</evidence>
<keyword evidence="2" id="KW-0479">Metal-binding</keyword>
<keyword evidence="6" id="KW-0539">Nucleus</keyword>
<evidence type="ECO:0000313" key="11">
    <source>
        <dbReference type="Proteomes" id="UP000472267"/>
    </source>
</evidence>
<feature type="compositionally biased region" description="Low complexity" evidence="8">
    <location>
        <begin position="757"/>
        <end position="773"/>
    </location>
</feature>
<keyword evidence="3" id="KW-0677">Repeat</keyword>
<feature type="compositionally biased region" description="Acidic residues" evidence="8">
    <location>
        <begin position="865"/>
        <end position="874"/>
    </location>
</feature>
<evidence type="ECO:0000256" key="8">
    <source>
        <dbReference type="SAM" id="MobiDB-lite"/>
    </source>
</evidence>
<dbReference type="GO" id="GO:0008270">
    <property type="term" value="F:zinc ion binding"/>
    <property type="evidence" value="ECO:0007669"/>
    <property type="project" value="UniProtKB-KW"/>
</dbReference>
<dbReference type="PANTHER" id="PTHR24406">
    <property type="entry name" value="TRANSCRIPTIONAL REPRESSOR CTCFL-RELATED"/>
    <property type="match status" value="1"/>
</dbReference>
<dbReference type="OMA" id="KYSCEMC"/>